<evidence type="ECO:0000313" key="10">
    <source>
        <dbReference type="EMBL" id="CDO67899.1"/>
    </source>
</evidence>
<comment type="function">
    <text evidence="8">Ligand for members of the frizzled family of seven transmembrane receptors.</text>
</comment>
<sequence length="393" mass="44218">MGQRLFLLAASVLVLCDLSWAVFVTRSTCDRTDQPIHDMVEALNSEQRKILAQHAINATTPLMYRGEYCAVHVCQELMQGTRWACHLNHSRYPFFGVDNPPKLLKGTKERAILSALDSAGVLVKLSRECNKGGPPLRACQCLGSTTSAGTTQEEFVRHTVECSRNEDASSGPMAIAKNFVDANEHEICKGSARAGRDETQCMTNLHNNLVGRRLVVRHMRRKCHCVGTSGSCLDQVCVKYMPDILHEAPLKREFLRSFNQAKQVYVSKGQSGKLRLSKATDHKKPGNTELVYFRPSPRLCSHQFRPIGPPVHHRYCKNITGPGIVPGSCEYLCCGGQFEKEIEKVPYTCNARLRRMPNAEGYRWIFDTCYKEVHKFKCSERKERQRASPSSIA</sequence>
<dbReference type="EMBL" id="HG973360">
    <property type="protein sequence ID" value="CDO67899.1"/>
    <property type="molecule type" value="mRNA"/>
</dbReference>
<dbReference type="GO" id="GO:0060070">
    <property type="term" value="P:canonical Wnt signaling pathway"/>
    <property type="evidence" value="ECO:0007669"/>
    <property type="project" value="TreeGrafter"/>
</dbReference>
<keyword evidence="9" id="KW-0732">Signal</keyword>
<gene>
    <name evidence="10" type="primary">WntL</name>
</gene>
<keyword evidence="4" id="KW-0964">Secreted</keyword>
<dbReference type="InterPro" id="IPR005817">
    <property type="entry name" value="Wnt"/>
</dbReference>
<dbReference type="AlphaFoldDB" id="A0A077SQV3"/>
<dbReference type="GO" id="GO:0005109">
    <property type="term" value="F:frizzled binding"/>
    <property type="evidence" value="ECO:0007669"/>
    <property type="project" value="TreeGrafter"/>
</dbReference>
<dbReference type="SMART" id="SM00097">
    <property type="entry name" value="WNT1"/>
    <property type="match status" value="1"/>
</dbReference>
<evidence type="ECO:0000256" key="2">
    <source>
        <dbReference type="ARBA" id="ARBA00005683"/>
    </source>
</evidence>
<keyword evidence="5" id="KW-0272">Extracellular matrix</keyword>
<evidence type="ECO:0000256" key="5">
    <source>
        <dbReference type="ARBA" id="ARBA00022530"/>
    </source>
</evidence>
<dbReference type="GO" id="GO:0045165">
    <property type="term" value="P:cell fate commitment"/>
    <property type="evidence" value="ECO:0007669"/>
    <property type="project" value="TreeGrafter"/>
</dbReference>
<comment type="subcellular location">
    <subcellularLocation>
        <location evidence="1 8">Secreted</location>
        <location evidence="1 8">Extracellular space</location>
        <location evidence="1 8">Extracellular matrix</location>
    </subcellularLocation>
</comment>
<dbReference type="PANTHER" id="PTHR12027">
    <property type="entry name" value="WNT RELATED"/>
    <property type="match status" value="1"/>
</dbReference>
<dbReference type="Pfam" id="PF00110">
    <property type="entry name" value="wnt"/>
    <property type="match status" value="1"/>
</dbReference>
<feature type="signal peptide" evidence="9">
    <location>
        <begin position="1"/>
        <end position="21"/>
    </location>
</feature>
<dbReference type="SMR" id="A0A077SQV3"/>
<protein>
    <recommendedName>
        <fullName evidence="8">Protein Wnt</fullName>
    </recommendedName>
</protein>
<keyword evidence="3 8" id="KW-0217">Developmental protein</keyword>
<comment type="similarity">
    <text evidence="2 8">Belongs to the Wnt family.</text>
</comment>
<dbReference type="GO" id="GO:0005615">
    <property type="term" value="C:extracellular space"/>
    <property type="evidence" value="ECO:0007669"/>
    <property type="project" value="TreeGrafter"/>
</dbReference>
<organism evidence="10">
    <name type="scientific">Sycon ciliatum</name>
    <dbReference type="NCBI Taxonomy" id="27933"/>
    <lineage>
        <taxon>Eukaryota</taxon>
        <taxon>Metazoa</taxon>
        <taxon>Porifera</taxon>
        <taxon>Calcarea</taxon>
        <taxon>Calcaronea</taxon>
        <taxon>Leucosolenida</taxon>
        <taxon>Sycettidae</taxon>
        <taxon>Sycon</taxon>
    </lineage>
</organism>
<evidence type="ECO:0000256" key="4">
    <source>
        <dbReference type="ARBA" id="ARBA00022525"/>
    </source>
</evidence>
<accession>A0A077SQV3</accession>
<evidence type="ECO:0000256" key="3">
    <source>
        <dbReference type="ARBA" id="ARBA00022473"/>
    </source>
</evidence>
<keyword evidence="6 8" id="KW-0879">Wnt signaling pathway</keyword>
<dbReference type="PRINTS" id="PR01349">
    <property type="entry name" value="WNTPROTEIN"/>
</dbReference>
<proteinExistence type="evidence at transcript level"/>
<evidence type="ECO:0000256" key="9">
    <source>
        <dbReference type="SAM" id="SignalP"/>
    </source>
</evidence>
<reference evidence="10" key="1">
    <citation type="journal article" date="2014" name="Nat. Commun.">
        <title>Developmental gene expression provides clues to relationships between sponge and eumetazoan body plans.</title>
        <authorList>
            <person name="Leininger S."/>
            <person name="Adamski M."/>
            <person name="Bergum B."/>
            <person name="Guder C."/>
            <person name="Liu J."/>
            <person name="Laplante M."/>
            <person name="Brate J."/>
            <person name="Hoffmann F."/>
            <person name="Fortunato S."/>
            <person name="Jordal S."/>
            <person name="Rapp H.T."/>
            <person name="Adamska M."/>
        </authorList>
    </citation>
    <scope>NUCLEOTIDE SEQUENCE</scope>
</reference>
<keyword evidence="7" id="KW-1015">Disulfide bond</keyword>
<name>A0A077SQV3_9METZ</name>
<evidence type="ECO:0000256" key="1">
    <source>
        <dbReference type="ARBA" id="ARBA00004498"/>
    </source>
</evidence>
<evidence type="ECO:0000256" key="8">
    <source>
        <dbReference type="RuleBase" id="RU003500"/>
    </source>
</evidence>
<evidence type="ECO:0000256" key="6">
    <source>
        <dbReference type="ARBA" id="ARBA00022687"/>
    </source>
</evidence>
<dbReference type="GO" id="GO:0005125">
    <property type="term" value="F:cytokine activity"/>
    <property type="evidence" value="ECO:0007669"/>
    <property type="project" value="TreeGrafter"/>
</dbReference>
<feature type="chain" id="PRO_5001724307" description="Protein Wnt" evidence="9">
    <location>
        <begin position="22"/>
        <end position="393"/>
    </location>
</feature>
<evidence type="ECO:0000256" key="7">
    <source>
        <dbReference type="ARBA" id="ARBA00023157"/>
    </source>
</evidence>